<proteinExistence type="inferred from homology"/>
<dbReference type="PRINTS" id="PR00173">
    <property type="entry name" value="EDTRNSPORT"/>
</dbReference>
<evidence type="ECO:0000256" key="7">
    <source>
        <dbReference type="ARBA" id="ARBA00023136"/>
    </source>
</evidence>
<evidence type="ECO:0000256" key="8">
    <source>
        <dbReference type="ARBA" id="ARBA00023180"/>
    </source>
</evidence>
<dbReference type="InterPro" id="IPR018107">
    <property type="entry name" value="Na-dicarboxylate_symporter_CS"/>
</dbReference>
<evidence type="ECO:0000256" key="3">
    <source>
        <dbReference type="ARBA" id="ARBA00022448"/>
    </source>
</evidence>
<protein>
    <recommendedName>
        <fullName evidence="9">Amino acid transporter</fullName>
    </recommendedName>
</protein>
<dbReference type="Gene3D" id="1.10.3860.10">
    <property type="entry name" value="Sodium:dicarboxylate symporter"/>
    <property type="match status" value="1"/>
</dbReference>
<dbReference type="PANTHER" id="PTHR11958">
    <property type="entry name" value="SODIUM/DICARBOXYLATE SYMPORTER-RELATED"/>
    <property type="match status" value="1"/>
</dbReference>
<dbReference type="SUPFAM" id="SSF118215">
    <property type="entry name" value="Proton glutamate symport protein"/>
    <property type="match status" value="1"/>
</dbReference>
<dbReference type="GO" id="GO:0015175">
    <property type="term" value="F:neutral L-amino acid transmembrane transporter activity"/>
    <property type="evidence" value="ECO:0007669"/>
    <property type="project" value="TreeGrafter"/>
</dbReference>
<evidence type="ECO:0000256" key="5">
    <source>
        <dbReference type="ARBA" id="ARBA00022847"/>
    </source>
</evidence>
<reference evidence="10 11" key="1">
    <citation type="submission" date="2013-11" db="EMBL/GenBank/DDBJ databases">
        <title>Draft genome of the bovine lungworm Dictyocaulus viviparus.</title>
        <authorList>
            <person name="Mitreva M."/>
        </authorList>
    </citation>
    <scope>NUCLEOTIDE SEQUENCE [LARGE SCALE GENOMIC DNA]</scope>
    <source>
        <strain evidence="10 11">HannoverDv2000</strain>
    </source>
</reference>
<dbReference type="GO" id="GO:0005313">
    <property type="term" value="F:L-glutamate transmembrane transporter activity"/>
    <property type="evidence" value="ECO:0007669"/>
    <property type="project" value="TreeGrafter"/>
</dbReference>
<evidence type="ECO:0000313" key="11">
    <source>
        <dbReference type="Proteomes" id="UP000053766"/>
    </source>
</evidence>
<dbReference type="AlphaFoldDB" id="A0A0D8XFT3"/>
<dbReference type="GO" id="GO:0015501">
    <property type="term" value="F:glutamate:sodium symporter activity"/>
    <property type="evidence" value="ECO:0007669"/>
    <property type="project" value="TreeGrafter"/>
</dbReference>
<dbReference type="PANTHER" id="PTHR11958:SF110">
    <property type="entry name" value="EXCITATORY AMINO ACID TRANSPORTER"/>
    <property type="match status" value="1"/>
</dbReference>
<comment type="similarity">
    <text evidence="2 9">Belongs to the dicarboxylate/amino acid:cation symporter (DAACS) (TC 2.A.23) family.</text>
</comment>
<accession>A0A0D8XFT3</accession>
<organism evidence="10 11">
    <name type="scientific">Dictyocaulus viviparus</name>
    <name type="common">Bovine lungworm</name>
    <dbReference type="NCBI Taxonomy" id="29172"/>
    <lineage>
        <taxon>Eukaryota</taxon>
        <taxon>Metazoa</taxon>
        <taxon>Ecdysozoa</taxon>
        <taxon>Nematoda</taxon>
        <taxon>Chromadorea</taxon>
        <taxon>Rhabditida</taxon>
        <taxon>Rhabditina</taxon>
        <taxon>Rhabditomorpha</taxon>
        <taxon>Strongyloidea</taxon>
        <taxon>Metastrongylidae</taxon>
        <taxon>Dictyocaulus</taxon>
    </lineage>
</organism>
<dbReference type="GO" id="GO:0005886">
    <property type="term" value="C:plasma membrane"/>
    <property type="evidence" value="ECO:0007669"/>
    <property type="project" value="TreeGrafter"/>
</dbReference>
<dbReference type="PROSITE" id="PS00714">
    <property type="entry name" value="NA_DICARBOXYL_SYMP_2"/>
    <property type="match status" value="1"/>
</dbReference>
<feature type="transmembrane region" description="Helical" evidence="9">
    <location>
        <begin position="197"/>
        <end position="218"/>
    </location>
</feature>
<evidence type="ECO:0000256" key="6">
    <source>
        <dbReference type="ARBA" id="ARBA00022989"/>
    </source>
</evidence>
<dbReference type="Proteomes" id="UP000053766">
    <property type="component" value="Unassembled WGS sequence"/>
</dbReference>
<keyword evidence="7 9" id="KW-0472">Membrane</keyword>
<sequence>MDTRKSITRVNNFFRNRWCFLGFVMRPSNPTPQVFHSWKLSNADDMGSLAFIYYIATTFIAVITGIILVLSIHPGDPDIKKDIAEGTEGRNVSTLDTLLDLVRNMFPENIVTATFQQVRTKYVSARPTILQRNHSIHSDVVKNATTFKYALEYANGINVLGVIVFSIAIGISLSQLGAEADVMIQLFIVMDKIIMRLMMVVIWYSPIGIMSLITGKILEIDDMAETARMLAMYMITVLLGLTIHSFISLPFLFFFTTQSNPYKFMSGLIQALCMALGTASSSATLPLTFKCLEQNLGVDRRVTSFVLPVGATINMDGTALYEAVATIFIAQMNSIHLTTAQVVTVSLTATLASIGAASVPSAGLITMLMVLTSVGLPVNDISLIIAVDWLLDRVRTSVNVLGDAFGAGIVYYFVEEDLMENDLQAMSLSSMDGDFSSEFSSGRFSKLRNTSETSSNT</sequence>
<feature type="transmembrane region" description="Helical" evidence="9">
    <location>
        <begin position="365"/>
        <end position="391"/>
    </location>
</feature>
<comment type="subcellular location">
    <subcellularLocation>
        <location evidence="1 9">Membrane</location>
        <topology evidence="1 9">Multi-pass membrane protein</topology>
    </subcellularLocation>
</comment>
<keyword evidence="4 9" id="KW-0812">Transmembrane</keyword>
<dbReference type="Pfam" id="PF00375">
    <property type="entry name" value="SDF"/>
    <property type="match status" value="1"/>
</dbReference>
<dbReference type="EMBL" id="KN716647">
    <property type="protein sequence ID" value="KJH42604.1"/>
    <property type="molecule type" value="Genomic_DNA"/>
</dbReference>
<gene>
    <name evidence="10" type="ORF">DICVIV_11404</name>
</gene>
<keyword evidence="3 9" id="KW-0813">Transport</keyword>
<dbReference type="InterPro" id="IPR050746">
    <property type="entry name" value="DAACS"/>
</dbReference>
<keyword evidence="5 9" id="KW-0769">Symport</keyword>
<feature type="transmembrane region" description="Helical" evidence="9">
    <location>
        <begin position="230"/>
        <end position="255"/>
    </location>
</feature>
<dbReference type="InterPro" id="IPR036458">
    <property type="entry name" value="Na:dicarbo_symporter_sf"/>
</dbReference>
<evidence type="ECO:0000256" key="1">
    <source>
        <dbReference type="ARBA" id="ARBA00004141"/>
    </source>
</evidence>
<keyword evidence="8" id="KW-0325">Glycoprotein</keyword>
<evidence type="ECO:0000313" key="10">
    <source>
        <dbReference type="EMBL" id="KJH42604.1"/>
    </source>
</evidence>
<evidence type="ECO:0000256" key="4">
    <source>
        <dbReference type="ARBA" id="ARBA00022692"/>
    </source>
</evidence>
<feature type="transmembrane region" description="Helical" evidence="9">
    <location>
        <begin position="157"/>
        <end position="176"/>
    </location>
</feature>
<feature type="transmembrane region" description="Helical" evidence="9">
    <location>
        <begin position="267"/>
        <end position="285"/>
    </location>
</feature>
<dbReference type="STRING" id="29172.A0A0D8XFT3"/>
<feature type="transmembrane region" description="Helical" evidence="9">
    <location>
        <begin position="51"/>
        <end position="72"/>
    </location>
</feature>
<feature type="transmembrane region" description="Helical" evidence="9">
    <location>
        <begin position="342"/>
        <end position="359"/>
    </location>
</feature>
<dbReference type="OrthoDB" id="5877963at2759"/>
<evidence type="ECO:0000256" key="2">
    <source>
        <dbReference type="ARBA" id="ARBA00006148"/>
    </source>
</evidence>
<keyword evidence="11" id="KW-1185">Reference proteome</keyword>
<dbReference type="InterPro" id="IPR001991">
    <property type="entry name" value="Na-dicarboxylate_symporter"/>
</dbReference>
<evidence type="ECO:0000256" key="9">
    <source>
        <dbReference type="RuleBase" id="RU361216"/>
    </source>
</evidence>
<reference evidence="11" key="2">
    <citation type="journal article" date="2016" name="Sci. Rep.">
        <title>Dictyocaulus viviparus genome, variome and transcriptome elucidate lungworm biology and support future intervention.</title>
        <authorList>
            <person name="McNulty S.N."/>
            <person name="Strube C."/>
            <person name="Rosa B.A."/>
            <person name="Martin J.C."/>
            <person name="Tyagi R."/>
            <person name="Choi Y.J."/>
            <person name="Wang Q."/>
            <person name="Hallsworth Pepin K."/>
            <person name="Zhang X."/>
            <person name="Ozersky P."/>
            <person name="Wilson R.K."/>
            <person name="Sternberg P.W."/>
            <person name="Gasser R.B."/>
            <person name="Mitreva M."/>
        </authorList>
    </citation>
    <scope>NUCLEOTIDE SEQUENCE [LARGE SCALE GENOMIC DNA]</scope>
    <source>
        <strain evidence="11">HannoverDv2000</strain>
    </source>
</reference>
<keyword evidence="6 9" id="KW-1133">Transmembrane helix</keyword>
<name>A0A0D8XFT3_DICVI</name>